<dbReference type="PANTHER" id="PTHR46543">
    <property type="entry name" value="ZINC FINGER CCHC DOMAIN-CONTAINING PROTEIN 7"/>
    <property type="match status" value="1"/>
</dbReference>
<evidence type="ECO:0000259" key="11">
    <source>
        <dbReference type="PROSITE" id="PS50158"/>
    </source>
</evidence>
<feature type="compositionally biased region" description="Polar residues" evidence="10">
    <location>
        <begin position="372"/>
        <end position="386"/>
    </location>
</feature>
<keyword evidence="2" id="KW-0479">Metal-binding</keyword>
<evidence type="ECO:0000256" key="7">
    <source>
        <dbReference type="ARBA" id="ARBA00041190"/>
    </source>
</evidence>
<protein>
    <recommendedName>
        <fullName evidence="7">Zinc finger CCHC domain-containing protein 7</fullName>
    </recommendedName>
    <alternativeName>
        <fullName evidence="8">TRAMP-like complex RNA-binding factor ZCCHC7</fullName>
    </alternativeName>
</protein>
<feature type="region of interest" description="Disordered" evidence="10">
    <location>
        <begin position="926"/>
        <end position="1040"/>
    </location>
</feature>
<dbReference type="GO" id="GO:0071036">
    <property type="term" value="P:nuclear polyadenylation-dependent snoRNA catabolic process"/>
    <property type="evidence" value="ECO:0007669"/>
    <property type="project" value="TreeGrafter"/>
</dbReference>
<feature type="compositionally biased region" description="Basic residues" evidence="10">
    <location>
        <begin position="973"/>
        <end position="988"/>
    </location>
</feature>
<dbReference type="Proteomes" id="UP001283361">
    <property type="component" value="Unassembled WGS sequence"/>
</dbReference>
<keyword evidence="6" id="KW-0539">Nucleus</keyword>
<dbReference type="GO" id="GO:0008270">
    <property type="term" value="F:zinc ion binding"/>
    <property type="evidence" value="ECO:0007669"/>
    <property type="project" value="UniProtKB-KW"/>
</dbReference>
<dbReference type="GO" id="GO:0071038">
    <property type="term" value="P:TRAMP-dependent tRNA surveillance pathway"/>
    <property type="evidence" value="ECO:0007669"/>
    <property type="project" value="TreeGrafter"/>
</dbReference>
<feature type="domain" description="CCHC-type" evidence="11">
    <location>
        <begin position="626"/>
        <end position="639"/>
    </location>
</feature>
<feature type="region of interest" description="Disordered" evidence="10">
    <location>
        <begin position="368"/>
        <end position="439"/>
    </location>
</feature>
<dbReference type="SMART" id="SM00343">
    <property type="entry name" value="ZnF_C2HC"/>
    <property type="match status" value="4"/>
</dbReference>
<feature type="compositionally biased region" description="Polar residues" evidence="10">
    <location>
        <begin position="415"/>
        <end position="431"/>
    </location>
</feature>
<gene>
    <name evidence="12" type="ORF">RRG08_064543</name>
</gene>
<dbReference type="GO" id="GO:0071037">
    <property type="term" value="P:nuclear polyadenylation-dependent snRNA catabolic process"/>
    <property type="evidence" value="ECO:0007669"/>
    <property type="project" value="TreeGrafter"/>
</dbReference>
<feature type="compositionally biased region" description="Polar residues" evidence="10">
    <location>
        <begin position="784"/>
        <end position="796"/>
    </location>
</feature>
<feature type="compositionally biased region" description="Basic and acidic residues" evidence="10">
    <location>
        <begin position="989"/>
        <end position="1000"/>
    </location>
</feature>
<feature type="compositionally biased region" description="Basic residues" evidence="10">
    <location>
        <begin position="1005"/>
        <end position="1016"/>
    </location>
</feature>
<name>A0AAE1B9M3_9GAST</name>
<feature type="region of interest" description="Disordered" evidence="10">
    <location>
        <begin position="260"/>
        <end position="284"/>
    </location>
</feature>
<reference evidence="12" key="1">
    <citation type="journal article" date="2023" name="G3 (Bethesda)">
        <title>A reference genome for the long-term kleptoplast-retaining sea slug Elysia crispata morphotype clarki.</title>
        <authorList>
            <person name="Eastman K.E."/>
            <person name="Pendleton A.L."/>
            <person name="Shaikh M.A."/>
            <person name="Suttiyut T."/>
            <person name="Ogas R."/>
            <person name="Tomko P."/>
            <person name="Gavelis G."/>
            <person name="Widhalm J.R."/>
            <person name="Wisecaver J.H."/>
        </authorList>
    </citation>
    <scope>NUCLEOTIDE SEQUENCE</scope>
    <source>
        <strain evidence="12">ECLA1</strain>
    </source>
</reference>
<organism evidence="12 13">
    <name type="scientific">Elysia crispata</name>
    <name type="common">lettuce slug</name>
    <dbReference type="NCBI Taxonomy" id="231223"/>
    <lineage>
        <taxon>Eukaryota</taxon>
        <taxon>Metazoa</taxon>
        <taxon>Spiralia</taxon>
        <taxon>Lophotrochozoa</taxon>
        <taxon>Mollusca</taxon>
        <taxon>Gastropoda</taxon>
        <taxon>Heterobranchia</taxon>
        <taxon>Euthyneura</taxon>
        <taxon>Panpulmonata</taxon>
        <taxon>Sacoglossa</taxon>
        <taxon>Placobranchoidea</taxon>
        <taxon>Plakobranchidae</taxon>
        <taxon>Elysia</taxon>
    </lineage>
</organism>
<evidence type="ECO:0000313" key="12">
    <source>
        <dbReference type="EMBL" id="KAK3801949.1"/>
    </source>
</evidence>
<dbReference type="InterPro" id="IPR051644">
    <property type="entry name" value="TRAMP_AT-DNA-binding"/>
</dbReference>
<dbReference type="InterPro" id="IPR001878">
    <property type="entry name" value="Znf_CCHC"/>
</dbReference>
<dbReference type="AlphaFoldDB" id="A0AAE1B9M3"/>
<keyword evidence="4 9" id="KW-0863">Zinc-finger</keyword>
<dbReference type="InterPro" id="IPR036875">
    <property type="entry name" value="Znf_CCHC_sf"/>
</dbReference>
<dbReference type="GO" id="GO:0071035">
    <property type="term" value="P:nuclear polyadenylation-dependent rRNA catabolic process"/>
    <property type="evidence" value="ECO:0007669"/>
    <property type="project" value="TreeGrafter"/>
</dbReference>
<dbReference type="EMBL" id="JAWDGP010000269">
    <property type="protein sequence ID" value="KAK3801949.1"/>
    <property type="molecule type" value="Genomic_DNA"/>
</dbReference>
<accession>A0AAE1B9M3</accession>
<comment type="caution">
    <text evidence="12">The sequence shown here is derived from an EMBL/GenBank/DDBJ whole genome shotgun (WGS) entry which is preliminary data.</text>
</comment>
<feature type="compositionally biased region" description="Basic and acidic residues" evidence="10">
    <location>
        <begin position="260"/>
        <end position="269"/>
    </location>
</feature>
<evidence type="ECO:0000256" key="9">
    <source>
        <dbReference type="PROSITE-ProRule" id="PRU00047"/>
    </source>
</evidence>
<feature type="compositionally biased region" description="Basic and acidic residues" evidence="10">
    <location>
        <begin position="699"/>
        <end position="722"/>
    </location>
</feature>
<dbReference type="PANTHER" id="PTHR46543:SF1">
    <property type="entry name" value="ZINC FINGER CCHC DOMAIN-CONTAINING PROTEIN 7"/>
    <property type="match status" value="1"/>
</dbReference>
<comment type="subcellular location">
    <subcellularLocation>
        <location evidence="1">Nucleus</location>
    </subcellularLocation>
</comment>
<evidence type="ECO:0000256" key="8">
    <source>
        <dbReference type="ARBA" id="ARBA00043023"/>
    </source>
</evidence>
<evidence type="ECO:0000256" key="10">
    <source>
        <dbReference type="SAM" id="MobiDB-lite"/>
    </source>
</evidence>
<evidence type="ECO:0000256" key="5">
    <source>
        <dbReference type="ARBA" id="ARBA00022833"/>
    </source>
</evidence>
<evidence type="ECO:0000256" key="1">
    <source>
        <dbReference type="ARBA" id="ARBA00004123"/>
    </source>
</evidence>
<feature type="domain" description="CCHC-type" evidence="11">
    <location>
        <begin position="551"/>
        <end position="566"/>
    </location>
</feature>
<dbReference type="GO" id="GO:0071031">
    <property type="term" value="P:nuclear mRNA surveillance of mRNA 3'-end processing"/>
    <property type="evidence" value="ECO:0007669"/>
    <property type="project" value="TreeGrafter"/>
</dbReference>
<feature type="domain" description="CCHC-type" evidence="11">
    <location>
        <begin position="512"/>
        <end position="527"/>
    </location>
</feature>
<dbReference type="PROSITE" id="PS50158">
    <property type="entry name" value="ZF_CCHC"/>
    <property type="match status" value="3"/>
</dbReference>
<dbReference type="SUPFAM" id="SSF57756">
    <property type="entry name" value="Retrovirus zinc finger-like domains"/>
    <property type="match status" value="1"/>
</dbReference>
<feature type="compositionally biased region" description="Basic and acidic residues" evidence="10">
    <location>
        <begin position="731"/>
        <end position="748"/>
    </location>
</feature>
<feature type="compositionally biased region" description="Basic and acidic residues" evidence="10">
    <location>
        <begin position="757"/>
        <end position="771"/>
    </location>
</feature>
<dbReference type="Pfam" id="PF00098">
    <property type="entry name" value="zf-CCHC"/>
    <property type="match status" value="3"/>
</dbReference>
<evidence type="ECO:0000256" key="3">
    <source>
        <dbReference type="ARBA" id="ARBA00022737"/>
    </source>
</evidence>
<dbReference type="Gene3D" id="4.10.60.10">
    <property type="entry name" value="Zinc finger, CCHC-type"/>
    <property type="match status" value="2"/>
</dbReference>
<dbReference type="GO" id="GO:0003723">
    <property type="term" value="F:RNA binding"/>
    <property type="evidence" value="ECO:0007669"/>
    <property type="project" value="TreeGrafter"/>
</dbReference>
<dbReference type="GO" id="GO:0031499">
    <property type="term" value="C:TRAMP complex"/>
    <property type="evidence" value="ECO:0007669"/>
    <property type="project" value="TreeGrafter"/>
</dbReference>
<keyword evidence="13" id="KW-1185">Reference proteome</keyword>
<evidence type="ECO:0000256" key="4">
    <source>
        <dbReference type="ARBA" id="ARBA00022771"/>
    </source>
</evidence>
<evidence type="ECO:0000256" key="2">
    <source>
        <dbReference type="ARBA" id="ARBA00022723"/>
    </source>
</evidence>
<keyword evidence="5" id="KW-0862">Zinc</keyword>
<evidence type="ECO:0000313" key="13">
    <source>
        <dbReference type="Proteomes" id="UP001283361"/>
    </source>
</evidence>
<feature type="region of interest" description="Disordered" evidence="10">
    <location>
        <begin position="815"/>
        <end position="835"/>
    </location>
</feature>
<dbReference type="GO" id="GO:0071039">
    <property type="term" value="P:nuclear polyadenylation-dependent CUT catabolic process"/>
    <property type="evidence" value="ECO:0007669"/>
    <property type="project" value="TreeGrafter"/>
</dbReference>
<evidence type="ECO:0000256" key="6">
    <source>
        <dbReference type="ARBA" id="ARBA00023242"/>
    </source>
</evidence>
<keyword evidence="3" id="KW-0677">Repeat</keyword>
<proteinExistence type="predicted"/>
<feature type="region of interest" description="Disordered" evidence="10">
    <location>
        <begin position="699"/>
        <end position="797"/>
    </location>
</feature>
<sequence>MMETSESSSEEDFDQEELEAALYSQTHFDANSNAEFLAERQEKPFAIKIYELPARAAHTLPKQSHSLSLGEFIAFSSDKDSNFHAGETKKICSEQSVALNISTLIDSANIEKVKKEPQFVSANKEKSLNIFCGQRREALPEGFPYVKDEKFQFGEEKMGLANIQESHYLPDLNESKTKPSQNKNIHEAGQMKQENTLIVSIDSDENLFENDFLEIPSTSGVSSKREVGNKLSTLPFQITKKGKNQNMEKPQVVVIHDDEHEETSNHELKQQVISKSKGKRKRTKDVPKIQDFLELTKSFSSERSNSKLISQKFMTKSEAAVKPRKPEVQVRRPPPAIPVRYRLDSDTATDYSDSDTSCMNTPIKIRKEKQDINGSQNIIPVKVNQSSDDESDKEELAGSENVQVFESKEKPVKESSISCHVNKSGSESTSGIKEEDDSDDSDFSACVLVGDTPVEFLPNLDFNLAGGVSKLLSGENSAKPSPQEDLWKIDEKDRYKDKSTTSRYFALRPIQCRNCRKNGHLSRDCPEPLRQRCIFCSEEGHQFKTCPKTVCYNCGAVGHRNSDCKEPKMDWNTPCGRCWMKGCREEVCPDKWRQLHLSLHVGKLHLRSNHRDRIDFDEKRNTRVYCYNCGKNGHWGYECWLPRMNRFVAPSYPFVAHYDRKSEIVSTMLPDGVSIEDVRKDAQLEREMRRLEKKICKQDKHMKEAAKKRDKVSKELVKRRQSQENLPYYVSEEKSLKDATRKAHDQQERVQTSYQEQDIRSASRKRSEYQAHRNSKNMKIPLSSMDQLRPSTSKSAQRLRVPAFSITVPSPRLLKSRKRQRHAASPEVDSGDSYEDMVQHQVGSNEWWLDTPDRSVRQRKNREIRRSNEVHLHQQRSPPYLVGEPVLESRHQIWSDELNDLKANPSLVSSPFKRQHTTFVYVDEQPPYTHHSHDRLDHIDNPPFQQPPVHHLLKHSKHQQFWETDGSPPKAAKSAKHSRSHRSKHRGRESHLNRYHDVDQNFHSSRSKAHPKRLKHNYSAPWPSAQEKKRNAARSATLNRGFQSRHERFVTMKNDCDIKKGHIVDKQQAIVASVQVNQPTLLHFKPQQVARRGQLFLFL</sequence>